<dbReference type="PATRIC" id="fig|1217700.3.peg.2597"/>
<evidence type="ECO:0000313" key="3">
    <source>
        <dbReference type="Proteomes" id="UP000013084"/>
    </source>
</evidence>
<evidence type="ECO:0000313" key="2">
    <source>
        <dbReference type="EMBL" id="ENX58271.1"/>
    </source>
</evidence>
<keyword evidence="3" id="KW-1185">Reference proteome</keyword>
<keyword evidence="1" id="KW-0472">Membrane</keyword>
<dbReference type="HOGENOM" id="CLU_1954860_0_0_6"/>
<accession>N9SUC5</accession>
<name>N9SUC5_9GAMM</name>
<comment type="caution">
    <text evidence="2">The sequence shown here is derived from an EMBL/GenBank/DDBJ whole genome shotgun (WGS) entry which is preliminary data.</text>
</comment>
<keyword evidence="1" id="KW-0812">Transmembrane</keyword>
<sequence length="128" mass="14496">MDPYHIIPLQLQSHNYVFMYSYYLAFVACISYSFIIGAATALAQLFFAIALVLLLIPATSLLAYVFPIQGLWYSTAHLIWIDIVALVFALIFIRFYQQARERAQATPVGSIWSTQKVDQVPSLTENQA</sequence>
<feature type="transmembrane region" description="Helical" evidence="1">
    <location>
        <begin position="45"/>
        <end position="66"/>
    </location>
</feature>
<organism evidence="2 3">
    <name type="scientific">Acinetobacter higginsii</name>
    <dbReference type="NCBI Taxonomy" id="70347"/>
    <lineage>
        <taxon>Bacteria</taxon>
        <taxon>Pseudomonadati</taxon>
        <taxon>Pseudomonadota</taxon>
        <taxon>Gammaproteobacteria</taxon>
        <taxon>Moraxellales</taxon>
        <taxon>Moraxellaceae</taxon>
        <taxon>Acinetobacter</taxon>
    </lineage>
</organism>
<reference evidence="2 3" key="1">
    <citation type="submission" date="2013-02" db="EMBL/GenBank/DDBJ databases">
        <title>The Genome Sequence of Acinetobacter sp. CIP 70.18.</title>
        <authorList>
            <consortium name="The Broad Institute Genome Sequencing Platform"/>
            <consortium name="The Broad Institute Genome Sequencing Center for Infectious Disease"/>
            <person name="Cerqueira G."/>
            <person name="Feldgarden M."/>
            <person name="Courvalin P."/>
            <person name="Perichon B."/>
            <person name="Grillot-Courvalin C."/>
            <person name="Clermont D."/>
            <person name="Rocha E."/>
            <person name="Yoon E.-J."/>
            <person name="Nemec A."/>
            <person name="Walker B."/>
            <person name="Young S.K."/>
            <person name="Zeng Q."/>
            <person name="Gargeya S."/>
            <person name="Fitzgerald M."/>
            <person name="Haas B."/>
            <person name="Abouelleil A."/>
            <person name="Alvarado L."/>
            <person name="Arachchi H.M."/>
            <person name="Berlin A.M."/>
            <person name="Chapman S.B."/>
            <person name="Dewar J."/>
            <person name="Goldberg J."/>
            <person name="Griggs A."/>
            <person name="Gujja S."/>
            <person name="Hansen M."/>
            <person name="Howarth C."/>
            <person name="Imamovic A."/>
            <person name="Larimer J."/>
            <person name="McCowan C."/>
            <person name="Murphy C."/>
            <person name="Neiman D."/>
            <person name="Pearson M."/>
            <person name="Priest M."/>
            <person name="Roberts A."/>
            <person name="Saif S."/>
            <person name="Shea T."/>
            <person name="Sisk P."/>
            <person name="Sykes S."/>
            <person name="Wortman J."/>
            <person name="Nusbaum C."/>
            <person name="Birren B."/>
        </authorList>
    </citation>
    <scope>NUCLEOTIDE SEQUENCE [LARGE SCALE GENOMIC DNA]</scope>
    <source>
        <strain evidence="2 3">CIP 70.18</strain>
    </source>
</reference>
<keyword evidence="1" id="KW-1133">Transmembrane helix</keyword>
<protein>
    <submittedName>
        <fullName evidence="2">Uncharacterized protein</fullName>
    </submittedName>
</protein>
<feature type="transmembrane region" description="Helical" evidence="1">
    <location>
        <begin position="78"/>
        <end position="96"/>
    </location>
</feature>
<gene>
    <name evidence="2" type="ORF">F902_02671</name>
</gene>
<feature type="transmembrane region" description="Helical" evidence="1">
    <location>
        <begin position="20"/>
        <end position="38"/>
    </location>
</feature>
<evidence type="ECO:0000256" key="1">
    <source>
        <dbReference type="SAM" id="Phobius"/>
    </source>
</evidence>
<dbReference type="AlphaFoldDB" id="N9SUC5"/>
<proteinExistence type="predicted"/>
<dbReference type="Proteomes" id="UP000013084">
    <property type="component" value="Unassembled WGS sequence"/>
</dbReference>
<dbReference type="EMBL" id="APRN01000036">
    <property type="protein sequence ID" value="ENX58271.1"/>
    <property type="molecule type" value="Genomic_DNA"/>
</dbReference>